<evidence type="ECO:0000256" key="8">
    <source>
        <dbReference type="ARBA" id="ARBA00054139"/>
    </source>
</evidence>
<keyword evidence="6" id="KW-0862">Zinc</keyword>
<dbReference type="FunFam" id="2.20.25.420:FF:000002">
    <property type="entry name" value="Zinc finger protein ZPR1"/>
    <property type="match status" value="1"/>
</dbReference>
<dbReference type="Gene3D" id="2.60.120.1040">
    <property type="entry name" value="ZPR1, A/B domain"/>
    <property type="match status" value="2"/>
</dbReference>
<dbReference type="STRING" id="658196.A0A397TDZ7"/>
<reference evidence="12 13" key="1">
    <citation type="submission" date="2018-06" db="EMBL/GenBank/DDBJ databases">
        <title>Comparative genomics reveals the genomic features of Rhizophagus irregularis, R. cerebriforme, R. diaphanum and Gigaspora rosea, and their symbiotic lifestyle signature.</title>
        <authorList>
            <person name="Morin E."/>
            <person name="San Clemente H."/>
            <person name="Chen E.C.H."/>
            <person name="De La Providencia I."/>
            <person name="Hainaut M."/>
            <person name="Kuo A."/>
            <person name="Kohler A."/>
            <person name="Murat C."/>
            <person name="Tang N."/>
            <person name="Roy S."/>
            <person name="Loubradou J."/>
            <person name="Henrissat B."/>
            <person name="Grigoriev I.V."/>
            <person name="Corradi N."/>
            <person name="Roux C."/>
            <person name="Martin F.M."/>
        </authorList>
    </citation>
    <scope>NUCLEOTIDE SEQUENCE [LARGE SCALE GENOMIC DNA]</scope>
    <source>
        <strain evidence="12 13">DAOM 227022</strain>
    </source>
</reference>
<feature type="domain" description="Zinc finger ZPR1-type" evidence="10">
    <location>
        <begin position="267"/>
        <end position="428"/>
    </location>
</feature>
<evidence type="ECO:0000256" key="9">
    <source>
        <dbReference type="SAM" id="MobiDB-lite"/>
    </source>
</evidence>
<dbReference type="Pfam" id="PF22794">
    <property type="entry name" value="jr-ZPR1"/>
    <property type="match status" value="2"/>
</dbReference>
<feature type="compositionally biased region" description="Low complexity" evidence="9">
    <location>
        <begin position="465"/>
        <end position="479"/>
    </location>
</feature>
<dbReference type="EMBL" id="QKYT01000802">
    <property type="protein sequence ID" value="RIA81415.1"/>
    <property type="molecule type" value="Genomic_DNA"/>
</dbReference>
<evidence type="ECO:0000313" key="11">
    <source>
        <dbReference type="EMBL" id="RIA81415.1"/>
    </source>
</evidence>
<evidence type="ECO:0000256" key="6">
    <source>
        <dbReference type="ARBA" id="ARBA00022833"/>
    </source>
</evidence>
<dbReference type="SMART" id="SM00709">
    <property type="entry name" value="Zpr1"/>
    <property type="match status" value="2"/>
</dbReference>
<keyword evidence="3" id="KW-0479">Metal-binding</keyword>
<dbReference type="Gene3D" id="2.20.25.420">
    <property type="entry name" value="ZPR1, zinc finger domain"/>
    <property type="match status" value="2"/>
</dbReference>
<comment type="function">
    <text evidence="8">Acts as a protein folding chaperone for elongation factor 1-alpha.</text>
</comment>
<dbReference type="FunFam" id="2.60.120.1040:FF:000001">
    <property type="entry name" value="Zinc finger protein ZPR1"/>
    <property type="match status" value="1"/>
</dbReference>
<comment type="similarity">
    <text evidence="2">Belongs to the ZPR1 family.</text>
</comment>
<feature type="domain" description="Zinc finger ZPR1-type" evidence="10">
    <location>
        <begin position="41"/>
        <end position="199"/>
    </location>
</feature>
<feature type="region of interest" description="Disordered" evidence="9">
    <location>
        <begin position="464"/>
        <end position="492"/>
    </location>
</feature>
<dbReference type="InterPro" id="IPR042452">
    <property type="entry name" value="ZPR1_Znf1/2"/>
</dbReference>
<dbReference type="InterPro" id="IPR004457">
    <property type="entry name" value="Znf_ZPR1"/>
</dbReference>
<dbReference type="InterPro" id="IPR040141">
    <property type="entry name" value="ZPR1"/>
</dbReference>
<dbReference type="FunFam" id="2.60.120.1040:FF:000003">
    <property type="entry name" value="Zinc finger protein zpr1"/>
    <property type="match status" value="1"/>
</dbReference>
<dbReference type="InterPro" id="IPR056180">
    <property type="entry name" value="ZPR1_jr_dom"/>
</dbReference>
<feature type="compositionally biased region" description="Basic and acidic residues" evidence="9">
    <location>
        <begin position="243"/>
        <end position="252"/>
    </location>
</feature>
<dbReference type="PANTHER" id="PTHR10876">
    <property type="entry name" value="ZINC FINGER PROTEIN ZPR1"/>
    <property type="match status" value="1"/>
</dbReference>
<dbReference type="PANTHER" id="PTHR10876:SF0">
    <property type="entry name" value="ZINC FINGER PROTEIN ZPR1"/>
    <property type="match status" value="1"/>
</dbReference>
<dbReference type="GO" id="GO:0008270">
    <property type="term" value="F:zinc ion binding"/>
    <property type="evidence" value="ECO:0007669"/>
    <property type="project" value="UniProtKB-KW"/>
</dbReference>
<dbReference type="NCBIfam" id="TIGR00310">
    <property type="entry name" value="ZPR1_znf"/>
    <property type="match status" value="2"/>
</dbReference>
<feature type="compositionally biased region" description="Polar residues" evidence="9">
    <location>
        <begin position="480"/>
        <end position="492"/>
    </location>
</feature>
<dbReference type="AlphaFoldDB" id="A0A397TDZ7"/>
<evidence type="ECO:0000256" key="4">
    <source>
        <dbReference type="ARBA" id="ARBA00022737"/>
    </source>
</evidence>
<name>A0A397TDZ7_9GLOM</name>
<evidence type="ECO:0000313" key="12">
    <source>
        <dbReference type="EMBL" id="RIA96368.1"/>
    </source>
</evidence>
<evidence type="ECO:0000256" key="5">
    <source>
        <dbReference type="ARBA" id="ARBA00022771"/>
    </source>
</evidence>
<evidence type="ECO:0000259" key="10">
    <source>
        <dbReference type="SMART" id="SM00709"/>
    </source>
</evidence>
<keyword evidence="4" id="KW-0677">Repeat</keyword>
<organism evidence="12 13">
    <name type="scientific">Glomus cerebriforme</name>
    <dbReference type="NCBI Taxonomy" id="658196"/>
    <lineage>
        <taxon>Eukaryota</taxon>
        <taxon>Fungi</taxon>
        <taxon>Fungi incertae sedis</taxon>
        <taxon>Mucoromycota</taxon>
        <taxon>Glomeromycotina</taxon>
        <taxon>Glomeromycetes</taxon>
        <taxon>Glomerales</taxon>
        <taxon>Glomeraceae</taxon>
        <taxon>Glomus</taxon>
    </lineage>
</organism>
<evidence type="ECO:0000256" key="7">
    <source>
        <dbReference type="ARBA" id="ARBA00023242"/>
    </source>
</evidence>
<proteinExistence type="inferred from homology"/>
<sequence length="492" mass="55077">MSNLSNSVKDTNKQRETRENVFQNIGQIVDSDDAKPTEIESYCVNCGENGITKLLLTKIPHWRDIVIMSFYCEHCGFNNNEVQFAGVISEKGCVYSCTIDDKKDLDRQLVKSETASIKLDEIDLEIPATTKRGRLTTIEGIISSIIEDLSADQPARKDMDEVNYEKIEAIMQRLKRYLENKESFTIIVDDPAGNSYIESLCASKPDPKLHIRHYVRTRDMDISLGLNVPDDQQDGAQPTNRITHNDDLKRSGDDDDDNIPEVMTFPANCSNCNAPSETKMHILNIPHFKEVVIMATNCDACGYKSNEVKSGGCISPLGKKITLKVEDLEDMSRDILKSETCGLSIPEVELEVSPGTLGGRFTTVEGLLKQIHDELEGKIPFLSGDSVDNERKVVFQKFIDKLNNVISGKVLPVTLILDDPLANSYLQNPYAPDPDPNMTIEHYERTWEQNEFLGLNDMVLENYDGSVNESNNESNNGSNITSYNASNNESNN</sequence>
<evidence type="ECO:0000256" key="1">
    <source>
        <dbReference type="ARBA" id="ARBA00004123"/>
    </source>
</evidence>
<comment type="caution">
    <text evidence="12">The sequence shown here is derived from an EMBL/GenBank/DDBJ whole genome shotgun (WGS) entry which is preliminary data.</text>
</comment>
<keyword evidence="13" id="KW-1185">Reference proteome</keyword>
<comment type="subcellular location">
    <subcellularLocation>
        <location evidence="1">Nucleus</location>
    </subcellularLocation>
</comment>
<dbReference type="OrthoDB" id="308464at2759"/>
<dbReference type="InterPro" id="IPR042451">
    <property type="entry name" value="ZPR1_A/B_dom"/>
</dbReference>
<dbReference type="Pfam" id="PF03367">
    <property type="entry name" value="Zn_ribbon_ZPR1"/>
    <property type="match status" value="2"/>
</dbReference>
<accession>A0A397TDZ7</accession>
<dbReference type="EMBL" id="QKYT01000046">
    <property type="protein sequence ID" value="RIA96368.1"/>
    <property type="molecule type" value="Genomic_DNA"/>
</dbReference>
<keyword evidence="7" id="KW-0539">Nucleus</keyword>
<protein>
    <submittedName>
        <fullName evidence="12">ZPR1 zinc-finger domain-containing protein</fullName>
    </submittedName>
</protein>
<dbReference type="FunFam" id="2.20.25.420:FF:000001">
    <property type="entry name" value="Zinc finger protein ZPR1"/>
    <property type="match status" value="1"/>
</dbReference>
<feature type="region of interest" description="Disordered" evidence="9">
    <location>
        <begin position="228"/>
        <end position="257"/>
    </location>
</feature>
<keyword evidence="5 12" id="KW-0863">Zinc-finger</keyword>
<evidence type="ECO:0000256" key="2">
    <source>
        <dbReference type="ARBA" id="ARBA00008354"/>
    </source>
</evidence>
<evidence type="ECO:0000256" key="3">
    <source>
        <dbReference type="ARBA" id="ARBA00022723"/>
    </source>
</evidence>
<evidence type="ECO:0000313" key="13">
    <source>
        <dbReference type="Proteomes" id="UP000265703"/>
    </source>
</evidence>
<dbReference type="GO" id="GO:0005634">
    <property type="term" value="C:nucleus"/>
    <property type="evidence" value="ECO:0007669"/>
    <property type="project" value="UniProtKB-SubCell"/>
</dbReference>
<gene>
    <name evidence="11" type="ORF">C1645_729711</name>
    <name evidence="12" type="ORF">C1645_872138</name>
</gene>
<dbReference type="Proteomes" id="UP000265703">
    <property type="component" value="Unassembled WGS sequence"/>
</dbReference>